<protein>
    <recommendedName>
        <fullName evidence="4">Lipoprotein</fullName>
    </recommendedName>
</protein>
<dbReference type="OrthoDB" id="1436148at2"/>
<dbReference type="AlphaFoldDB" id="A0A4U0F0S3"/>
<keyword evidence="3" id="KW-1185">Reference proteome</keyword>
<feature type="chain" id="PRO_5020384396" description="Lipoprotein" evidence="1">
    <location>
        <begin position="24"/>
        <end position="211"/>
    </location>
</feature>
<dbReference type="Proteomes" id="UP000307657">
    <property type="component" value="Unassembled WGS sequence"/>
</dbReference>
<name>A0A4U0F0S3_9FLAO</name>
<organism evidence="2 3">
    <name type="scientific">Pontimicrobium aquaticum</name>
    <dbReference type="NCBI Taxonomy" id="2565367"/>
    <lineage>
        <taxon>Bacteria</taxon>
        <taxon>Pseudomonadati</taxon>
        <taxon>Bacteroidota</taxon>
        <taxon>Flavobacteriia</taxon>
        <taxon>Flavobacteriales</taxon>
        <taxon>Flavobacteriaceae</taxon>
        <taxon>Pontimicrobium</taxon>
    </lineage>
</organism>
<evidence type="ECO:0008006" key="4">
    <source>
        <dbReference type="Google" id="ProtNLM"/>
    </source>
</evidence>
<dbReference type="PROSITE" id="PS51257">
    <property type="entry name" value="PROKAR_LIPOPROTEIN"/>
    <property type="match status" value="1"/>
</dbReference>
<reference evidence="2 3" key="1">
    <citation type="submission" date="2019-04" db="EMBL/GenBank/DDBJ databases">
        <title>Lacinutrix sp. nov., isolated from marine water.</title>
        <authorList>
            <person name="Kim W."/>
        </authorList>
    </citation>
    <scope>NUCLEOTIDE SEQUENCE [LARGE SCALE GENOMIC DNA]</scope>
    <source>
        <strain evidence="2 3">CAU 1491</strain>
    </source>
</reference>
<keyword evidence="1" id="KW-0732">Signal</keyword>
<dbReference type="EMBL" id="SUPL01000003">
    <property type="protein sequence ID" value="TJY36252.1"/>
    <property type="molecule type" value="Genomic_DNA"/>
</dbReference>
<sequence length="211" mass="24345">MNFKSYYILISILLITLSCNNNGNSKTSNENTSSENLSGKYHFLEDTGTQIYLPEAFERYSLTRYQRLLDSLTTKKEYEIETERLQSLNKMDGSLYIYYNKENGSTFTINTRPYFAFTKDDAPQLLGLINENNNKVKQNSDAQFTKITAKYGGDKKQQLFKAVYKVSGKSMKNDVYNTSYIISSKGQTVFIQLSTINEMNFDPYLDKIILK</sequence>
<comment type="caution">
    <text evidence="2">The sequence shown here is derived from an EMBL/GenBank/DDBJ whole genome shotgun (WGS) entry which is preliminary data.</text>
</comment>
<evidence type="ECO:0000313" key="2">
    <source>
        <dbReference type="EMBL" id="TJY36252.1"/>
    </source>
</evidence>
<evidence type="ECO:0000256" key="1">
    <source>
        <dbReference type="SAM" id="SignalP"/>
    </source>
</evidence>
<proteinExistence type="predicted"/>
<feature type="signal peptide" evidence="1">
    <location>
        <begin position="1"/>
        <end position="23"/>
    </location>
</feature>
<accession>A0A4U0F0S3</accession>
<dbReference type="RefSeq" id="WP_136842199.1">
    <property type="nucleotide sequence ID" value="NZ_SUPL01000003.1"/>
</dbReference>
<evidence type="ECO:0000313" key="3">
    <source>
        <dbReference type="Proteomes" id="UP000307657"/>
    </source>
</evidence>
<gene>
    <name evidence="2" type="ORF">E5167_06180</name>
</gene>